<evidence type="ECO:0000259" key="3">
    <source>
        <dbReference type="Pfam" id="PF08303"/>
    </source>
</evidence>
<evidence type="ECO:0008006" key="7">
    <source>
        <dbReference type="Google" id="ProtNLM"/>
    </source>
</evidence>
<dbReference type="PANTHER" id="PTHR32004">
    <property type="entry name" value="TRNA LIGASE"/>
    <property type="match status" value="1"/>
</dbReference>
<feature type="region of interest" description="Disordered" evidence="1">
    <location>
        <begin position="196"/>
        <end position="216"/>
    </location>
</feature>
<keyword evidence="6" id="KW-1185">Reference proteome</keyword>
<dbReference type="Proteomes" id="UP001233271">
    <property type="component" value="Chromosome 7a"/>
</dbReference>
<sequence length="908" mass="100575">MVVDQQGQPPTADMARSQFPPLVPDLLTALRALKVANPKATRSTVHIYPAAVYANNVATAKDRQITSWKMTEHMYFKKDNEFPTLARGLFTEPVKGKSDVPPAAFESLGSGPFKERIVARGYDKFFNTGEMAWTSWEAIEKHSEPPYHLTLKSNGCLILISALSPTELLVASKHSLGTTTETDLREVENKLKDVKLDPASGSAAPAEPPSKAHAEVGREWVARTLGRSGKTPEELAKRLWDENLTAVLELCDDSFEEHVIATPEYWTGLHLHGLNYNTPLFATKSPESVAAFAEEFGFIPTKHITLSSVPEVKTFTDEVAKSGSWEGDMIEGFVVRATVKDSPKTVSSPPYLPGAPFFFKVKFEEPYLLYRQFRETTRAMLPLLDKVSPEKEADLWKKIRSRTRRPEVGVYAEWCGRKMKQAPGLFSNYERGVVRVREVFLKWIEGEGKEAWASAKNGTWKAQSAIDAETAKAVKDAERADLPKKWILVPVAVPGCGKTTVGMALGELFGFAHTQSDDIVSKKSTAGKFKQNIVELLKKNNVVYADRNNHIDKHYTELAGLPEEKQFVKALKPYNVRLIALVWDIDSQPYHRLLRLCSERVVERGDNHQTLRPDKTVDAEHEAVVANFLHNFTTPDESMFDKQIILGIEDDQRTALTKAVDGLVEGLGLKRPSEDDIDKALAAAQSYKVTTPFHGIARMGKPVRYFGLAPEIDINEVVDDALKTVMSQTVSDSAGAFIKSLREKKRVTARPHITLSHEKNVKDEQEAAGEGAVPGPHANAWSTCKTLAEKGISPIYEFDVTHLVWDNRVMALVVNNIRPQSNQAEDGRDAGLDLVLPEEVQINLHVTVGTQSEDISAFESRSVVRAAREAIARGQETGEVGEAVEGGGEVHWVAVGPLKGTGRVRGMY</sequence>
<gene>
    <name evidence="5" type="primary">trl1</name>
    <name evidence="5" type="ORF">CcaverHIS019_0702070</name>
</gene>
<dbReference type="InterPro" id="IPR015966">
    <property type="entry name" value="tRNA_lig_kin_fungi"/>
</dbReference>
<dbReference type="GO" id="GO:0003972">
    <property type="term" value="F:RNA ligase (ATP) activity"/>
    <property type="evidence" value="ECO:0007669"/>
    <property type="project" value="InterPro"/>
</dbReference>
<dbReference type="GO" id="GO:0005634">
    <property type="term" value="C:nucleus"/>
    <property type="evidence" value="ECO:0007669"/>
    <property type="project" value="TreeGrafter"/>
</dbReference>
<proteinExistence type="predicted"/>
<dbReference type="Gene3D" id="3.40.50.300">
    <property type="entry name" value="P-loop containing nucleotide triphosphate hydrolases"/>
    <property type="match status" value="1"/>
</dbReference>
<dbReference type="Pfam" id="PF09511">
    <property type="entry name" value="RNA_lig_T4_1"/>
    <property type="match status" value="1"/>
</dbReference>
<reference evidence="5" key="1">
    <citation type="journal article" date="2023" name="BMC Genomics">
        <title>Chromosome-level genome assemblies of Cutaneotrichosporon spp. (Trichosporonales, Basidiomycota) reveal imbalanced evolution between nucleotide sequences and chromosome synteny.</title>
        <authorList>
            <person name="Kobayashi Y."/>
            <person name="Kayamori A."/>
            <person name="Aoki K."/>
            <person name="Shiwa Y."/>
            <person name="Matsutani M."/>
            <person name="Fujita N."/>
            <person name="Sugita T."/>
            <person name="Iwasaki W."/>
            <person name="Tanaka N."/>
            <person name="Takashima M."/>
        </authorList>
    </citation>
    <scope>NUCLEOTIDE SEQUENCE</scope>
    <source>
        <strain evidence="5">HIS019</strain>
    </source>
</reference>
<dbReference type="RefSeq" id="XP_060459900.1">
    <property type="nucleotide sequence ID" value="XM_060603625.1"/>
</dbReference>
<accession>A0AA48QYU4</accession>
<organism evidence="5 6">
    <name type="scientific">Cutaneotrichosporon cavernicola</name>
    <dbReference type="NCBI Taxonomy" id="279322"/>
    <lineage>
        <taxon>Eukaryota</taxon>
        <taxon>Fungi</taxon>
        <taxon>Dikarya</taxon>
        <taxon>Basidiomycota</taxon>
        <taxon>Agaricomycotina</taxon>
        <taxon>Tremellomycetes</taxon>
        <taxon>Trichosporonales</taxon>
        <taxon>Trichosporonaceae</taxon>
        <taxon>Cutaneotrichosporon</taxon>
    </lineage>
</organism>
<dbReference type="EMBL" id="AP028218">
    <property type="protein sequence ID" value="BEI94635.1"/>
    <property type="molecule type" value="Genomic_DNA"/>
</dbReference>
<dbReference type="PANTHER" id="PTHR32004:SF1">
    <property type="entry name" value="TRNA LIGASE"/>
    <property type="match status" value="1"/>
</dbReference>
<dbReference type="InterPro" id="IPR015965">
    <property type="entry name" value="tRNA_lig_PDEase"/>
</dbReference>
<dbReference type="Pfam" id="PF08302">
    <property type="entry name" value="tRNA_lig_CPD"/>
    <property type="match status" value="1"/>
</dbReference>
<feature type="domain" description="tRNA ligase kinase" evidence="3">
    <location>
        <begin position="487"/>
        <end position="642"/>
    </location>
</feature>
<feature type="domain" description="T4 RNA ligase 1-like N-terminal" evidence="4">
    <location>
        <begin position="86"/>
        <end position="368"/>
    </location>
</feature>
<dbReference type="GO" id="GO:0005524">
    <property type="term" value="F:ATP binding"/>
    <property type="evidence" value="ECO:0007669"/>
    <property type="project" value="InterPro"/>
</dbReference>
<dbReference type="InterPro" id="IPR027417">
    <property type="entry name" value="P-loop_NTPase"/>
</dbReference>
<evidence type="ECO:0000313" key="5">
    <source>
        <dbReference type="EMBL" id="BEI94635.1"/>
    </source>
</evidence>
<feature type="compositionally biased region" description="Low complexity" evidence="1">
    <location>
        <begin position="198"/>
        <end position="209"/>
    </location>
</feature>
<evidence type="ECO:0000256" key="1">
    <source>
        <dbReference type="SAM" id="MobiDB-lite"/>
    </source>
</evidence>
<dbReference type="GeneID" id="85498505"/>
<name>A0AA48QYU4_9TREE</name>
<dbReference type="InterPro" id="IPR019039">
    <property type="entry name" value="T4-Rnl1-like_N"/>
</dbReference>
<evidence type="ECO:0000259" key="4">
    <source>
        <dbReference type="Pfam" id="PF09511"/>
    </source>
</evidence>
<dbReference type="GO" id="GO:0006388">
    <property type="term" value="P:tRNA splicing, via endonucleolytic cleavage and ligation"/>
    <property type="evidence" value="ECO:0007669"/>
    <property type="project" value="InterPro"/>
</dbReference>
<evidence type="ECO:0000313" key="6">
    <source>
        <dbReference type="Proteomes" id="UP001233271"/>
    </source>
</evidence>
<evidence type="ECO:0000259" key="2">
    <source>
        <dbReference type="Pfam" id="PF08302"/>
    </source>
</evidence>
<dbReference type="AlphaFoldDB" id="A0AA48QYU4"/>
<dbReference type="Pfam" id="PF08303">
    <property type="entry name" value="tRNA_lig_kinase"/>
    <property type="match status" value="1"/>
</dbReference>
<dbReference type="SUPFAM" id="SSF52540">
    <property type="entry name" value="P-loop containing nucleoside triphosphate hydrolases"/>
    <property type="match status" value="1"/>
</dbReference>
<feature type="domain" description="tRNA ligase phosphodiesterase" evidence="2">
    <location>
        <begin position="699"/>
        <end position="869"/>
    </location>
</feature>
<dbReference type="KEGG" id="ccac:CcaHIS019_0702070"/>
<protein>
    <recommendedName>
        <fullName evidence="7">tRNA ligase</fullName>
    </recommendedName>
</protein>